<dbReference type="STRING" id="5288.A0A5C5FLP8"/>
<evidence type="ECO:0000256" key="7">
    <source>
        <dbReference type="ARBA" id="ARBA00023136"/>
    </source>
</evidence>
<dbReference type="EMBL" id="SOZI01000175">
    <property type="protein sequence ID" value="TNY17793.1"/>
    <property type="molecule type" value="Genomic_DNA"/>
</dbReference>
<dbReference type="SUPFAM" id="SSF56784">
    <property type="entry name" value="HAD-like"/>
    <property type="match status" value="1"/>
</dbReference>
<keyword evidence="5" id="KW-0653">Protein transport</keyword>
<comment type="subcellular location">
    <subcellularLocation>
        <location evidence="1">Golgi apparatus membrane</location>
        <topology evidence="1">Peripheral membrane protein</topology>
    </subcellularLocation>
</comment>
<gene>
    <name evidence="11" type="ORF">DMC30DRAFT_356603</name>
</gene>
<dbReference type="Pfam" id="PF20663">
    <property type="entry name" value="COG4_N"/>
    <property type="match status" value="1"/>
</dbReference>
<organism evidence="11 12">
    <name type="scientific">Rhodotorula diobovata</name>
    <dbReference type="NCBI Taxonomy" id="5288"/>
    <lineage>
        <taxon>Eukaryota</taxon>
        <taxon>Fungi</taxon>
        <taxon>Dikarya</taxon>
        <taxon>Basidiomycota</taxon>
        <taxon>Pucciniomycotina</taxon>
        <taxon>Microbotryomycetes</taxon>
        <taxon>Sporidiobolales</taxon>
        <taxon>Sporidiobolaceae</taxon>
        <taxon>Rhodotorula</taxon>
    </lineage>
</organism>
<evidence type="ECO:0000313" key="11">
    <source>
        <dbReference type="EMBL" id="TNY17793.1"/>
    </source>
</evidence>
<evidence type="ECO:0000256" key="3">
    <source>
        <dbReference type="ARBA" id="ARBA00020975"/>
    </source>
</evidence>
<feature type="region of interest" description="Disordered" evidence="9">
    <location>
        <begin position="826"/>
        <end position="871"/>
    </location>
</feature>
<name>A0A5C5FLP8_9BASI</name>
<dbReference type="GO" id="GO:0015031">
    <property type="term" value="P:protein transport"/>
    <property type="evidence" value="ECO:0007669"/>
    <property type="project" value="UniProtKB-KW"/>
</dbReference>
<reference evidence="11 12" key="1">
    <citation type="submission" date="2019-03" db="EMBL/GenBank/DDBJ databases">
        <title>Rhodosporidium diobovatum UCD-FST 08-225 genome sequencing, assembly, and annotation.</title>
        <authorList>
            <person name="Fakankun I.U."/>
            <person name="Fristensky B."/>
            <person name="Levin D.B."/>
        </authorList>
    </citation>
    <scope>NUCLEOTIDE SEQUENCE [LARGE SCALE GENOMIC DNA]</scope>
    <source>
        <strain evidence="11 12">UCD-FST 08-225</strain>
    </source>
</reference>
<dbReference type="Pfam" id="PF08318">
    <property type="entry name" value="COG4_m"/>
    <property type="match status" value="1"/>
</dbReference>
<dbReference type="GO" id="GO:0000139">
    <property type="term" value="C:Golgi membrane"/>
    <property type="evidence" value="ECO:0007669"/>
    <property type="project" value="UniProtKB-SubCell"/>
</dbReference>
<dbReference type="PANTHER" id="PTHR24016">
    <property type="entry name" value="CONSERVED OLIGOMERIC GOLGI COMPLEX SUBUNIT 4"/>
    <property type="match status" value="1"/>
</dbReference>
<evidence type="ECO:0000313" key="12">
    <source>
        <dbReference type="Proteomes" id="UP000311382"/>
    </source>
</evidence>
<keyword evidence="12" id="KW-1185">Reference proteome</keyword>
<sequence>MAAVSPAPPPLRAPDLASSSESPARVDPAALLTRADGTLDARLTGLISSRARLAAQLRTLGSLGEVVGGIQGEAEHMAGEIGAVAETAERVGAKVRGLDQEQSRVKECIEMVQAVQDLKSTIASVDINMQKHDWEAATRCMQRATAIDPAIVSSTFADAVVPTADLPSAPTATLAQLRASLLDTFLTSFRAAAESNDTNNINRFFKLFPMIEEEDKGLEVYAQWVADIVRAKTGALSSKSQSPTHFSVLLTSLFEAIALIISQHQPVVEKYYGEGKMLSVAGSLMSETDKLGLRVVANWEDERRIRRRVADAHAHRFASADAEAYARKPLPPKPGSSPMGQQGAFDAPQASEGDLDPREADAILTELTMMSGRWQLLRRFLYGSLKVPIAAPPSNSDGATATLDPPVPSKAPEVPAPAADEADLAVVEDSELGKALTKQLRDAYMPLEVWYLRTAIERAHQMDEPDFSSTPYLSSSLDDTFYIVKKTLHRVVSTASVSNLVGMCKEMRIVLERDVAEVWKARIEGAFKDLAANAQSQSAIGGMAVTGMAGMAQLGGRAREEERETRERDARNVYIVYLNNLDTAASYTSRLLAELSASDALGSAFFLFTELDRARTSFALLRSSEDKFRAVLKSGLDHLFNQLVRPKLRPLLSDVYKDVSYKLDDDAYNEAEYRDDVRKRFVKAWDALLSGYKDSLTEGNFNLFFSTAVNVLVRPWESMIRGMKFTELGALRLDRDIRTILSYLSSQASFASGSLRESFSRLQQIATLLTLDSPEEAEEVLTASGNRLTMGEVRSIWALRVRWRSGRVRRAPWRLLSARAALLSSSPPHRAMSSPSGKRAAAPPSSDDTRPAKIPRVEEDPSSSPTLRRSDRQVTWLPSVGVLKSLLHATYGQPKPSIKVAAFSLEYTLIMPKDLVPYFSGATEWKWFTGDGRVKAKLRELHAQGRVLARSYAIVIFATQTSPSKERLDEYKTRIGYVLRDLDVPVRIFTSTSYDPYRKPAPAAWTVFERDWNGDKEIDMKASFYIGSAAGASTSTWDWDLKFSVNIGLLFSTPQQYFLGELNEDSWHYKGWIARKHDHSLPLFMPTAKALVPRPLDEWHDQIYEVILFVGPPSCGKTHLWQTRYESKGYARTSPDAAGIQKLLAAEPPVSIIVDASLPSQSTRRSLFHLVESSSSRHRVRAFVWDVDETVAKHNFVFNWLYSSKGDGEGDKRAWLSEEDWRRWFGSYDKLDRDEGLYLLVKHFVFKFDTAEFGQARFKAWRNKFLSCYPADPIKLPWK</sequence>
<feature type="compositionally biased region" description="Pro residues" evidence="9">
    <location>
        <begin position="1"/>
        <end position="12"/>
    </location>
</feature>
<evidence type="ECO:0000256" key="4">
    <source>
        <dbReference type="ARBA" id="ARBA00022448"/>
    </source>
</evidence>
<evidence type="ECO:0000256" key="2">
    <source>
        <dbReference type="ARBA" id="ARBA00009215"/>
    </source>
</evidence>
<protein>
    <recommendedName>
        <fullName evidence="3">Conserved oligomeric Golgi complex subunit 4</fullName>
    </recommendedName>
    <alternativeName>
        <fullName evidence="8">Component of oligomeric Golgi complex 4</fullName>
    </alternativeName>
</protein>
<dbReference type="Pfam" id="PF08645">
    <property type="entry name" value="PNK3P"/>
    <property type="match status" value="1"/>
</dbReference>
<dbReference type="Gene3D" id="1.10.287.1060">
    <property type="entry name" value="ESAT-6-like"/>
    <property type="match status" value="1"/>
</dbReference>
<evidence type="ECO:0000256" key="5">
    <source>
        <dbReference type="ARBA" id="ARBA00022927"/>
    </source>
</evidence>
<evidence type="ECO:0000256" key="9">
    <source>
        <dbReference type="SAM" id="MobiDB-lite"/>
    </source>
</evidence>
<dbReference type="InterPro" id="IPR023214">
    <property type="entry name" value="HAD_sf"/>
</dbReference>
<evidence type="ECO:0000256" key="1">
    <source>
        <dbReference type="ARBA" id="ARBA00004395"/>
    </source>
</evidence>
<dbReference type="Pfam" id="PF20662">
    <property type="entry name" value="COG4_C"/>
    <property type="match status" value="1"/>
</dbReference>
<dbReference type="InterPro" id="IPR013954">
    <property type="entry name" value="PNK3P"/>
</dbReference>
<evidence type="ECO:0000256" key="6">
    <source>
        <dbReference type="ARBA" id="ARBA00023034"/>
    </source>
</evidence>
<dbReference type="Gene3D" id="3.40.50.300">
    <property type="entry name" value="P-loop containing nucleotide triphosphate hydrolases"/>
    <property type="match status" value="1"/>
</dbReference>
<dbReference type="Gene3D" id="3.40.50.1000">
    <property type="entry name" value="HAD superfamily/HAD-like"/>
    <property type="match status" value="1"/>
</dbReference>
<accession>A0A5C5FLP8</accession>
<keyword evidence="6" id="KW-0333">Golgi apparatus</keyword>
<dbReference type="InterPro" id="IPR048680">
    <property type="entry name" value="COG4_N"/>
</dbReference>
<dbReference type="AlphaFoldDB" id="A0A5C5FLP8"/>
<feature type="region of interest" description="Disordered" evidence="9">
    <location>
        <begin position="1"/>
        <end position="25"/>
    </location>
</feature>
<comment type="caution">
    <text evidence="11">The sequence shown here is derived from an EMBL/GenBank/DDBJ whole genome shotgun (WGS) entry which is preliminary data.</text>
</comment>
<dbReference type="Proteomes" id="UP000311382">
    <property type="component" value="Unassembled WGS sequence"/>
</dbReference>
<feature type="region of interest" description="Disordered" evidence="9">
    <location>
        <begin position="322"/>
        <end position="355"/>
    </location>
</feature>
<proteinExistence type="inferred from homology"/>
<dbReference type="SMART" id="SM00762">
    <property type="entry name" value="Cog4"/>
    <property type="match status" value="1"/>
</dbReference>
<dbReference type="SUPFAM" id="SSF52540">
    <property type="entry name" value="P-loop containing nucleoside triphosphate hydrolases"/>
    <property type="match status" value="1"/>
</dbReference>
<dbReference type="Gene3D" id="1.20.58.1970">
    <property type="match status" value="1"/>
</dbReference>
<dbReference type="OrthoDB" id="47059at2759"/>
<keyword evidence="4" id="KW-0813">Transport</keyword>
<dbReference type="InterPro" id="IPR048684">
    <property type="entry name" value="COG4_C"/>
</dbReference>
<dbReference type="InterPro" id="IPR036412">
    <property type="entry name" value="HAD-like_sf"/>
</dbReference>
<dbReference type="PANTHER" id="PTHR24016:SF0">
    <property type="entry name" value="CONSERVED OLIGOMERIC GOLGI COMPLEX SUBUNIT 4"/>
    <property type="match status" value="1"/>
</dbReference>
<evidence type="ECO:0000256" key="8">
    <source>
        <dbReference type="ARBA" id="ARBA00031340"/>
    </source>
</evidence>
<feature type="domain" description="COG4 transport protein middle alpha-helical bundle" evidence="10">
    <location>
        <begin position="174"/>
        <end position="524"/>
    </location>
</feature>
<evidence type="ECO:0000259" key="10">
    <source>
        <dbReference type="SMART" id="SM00762"/>
    </source>
</evidence>
<dbReference type="InterPro" id="IPR027417">
    <property type="entry name" value="P-loop_NTPase"/>
</dbReference>
<keyword evidence="7" id="KW-0472">Membrane</keyword>
<dbReference type="InterPro" id="IPR013167">
    <property type="entry name" value="COG4_M"/>
</dbReference>
<feature type="compositionally biased region" description="Basic and acidic residues" evidence="9">
    <location>
        <begin position="847"/>
        <end position="859"/>
    </location>
</feature>
<dbReference type="InterPro" id="IPR048682">
    <property type="entry name" value="COG4"/>
</dbReference>
<comment type="similarity">
    <text evidence="2">Belongs to the COG4 family.</text>
</comment>